<comment type="caution">
    <text evidence="2">The sequence shown here is derived from an EMBL/GenBank/DDBJ whole genome shotgun (WGS) entry which is preliminary data.</text>
</comment>
<accession>A0A919C2K2</accession>
<dbReference type="Proteomes" id="UP000619355">
    <property type="component" value="Unassembled WGS sequence"/>
</dbReference>
<gene>
    <name evidence="2" type="ORF">GCM10018980_20190</name>
</gene>
<feature type="compositionally biased region" description="Basic and acidic residues" evidence="1">
    <location>
        <begin position="1"/>
        <end position="11"/>
    </location>
</feature>
<dbReference type="EMBL" id="BNBF01000004">
    <property type="protein sequence ID" value="GHG43319.1"/>
    <property type="molecule type" value="Genomic_DNA"/>
</dbReference>
<proteinExistence type="predicted"/>
<evidence type="ECO:0000313" key="3">
    <source>
        <dbReference type="Proteomes" id="UP000619355"/>
    </source>
</evidence>
<dbReference type="AlphaFoldDB" id="A0A919C2K2"/>
<protein>
    <submittedName>
        <fullName evidence="2">Uncharacterized protein</fullName>
    </submittedName>
</protein>
<sequence>MATRGADRVVEGVEPGPRHLAPPAPGYRCQYVTDWIADKIRWALSIDATERNVLAGQVRQQPITVTLARSLAAGEQPLTPAVRVCRPAHPTMGPHARIAFASGLRARLPRTAE</sequence>
<reference evidence="3" key="1">
    <citation type="journal article" date="2019" name="Int. J. Syst. Evol. Microbiol.">
        <title>The Global Catalogue of Microorganisms (GCM) 10K type strain sequencing project: providing services to taxonomists for standard genome sequencing and annotation.</title>
        <authorList>
            <consortium name="The Broad Institute Genomics Platform"/>
            <consortium name="The Broad Institute Genome Sequencing Center for Infectious Disease"/>
            <person name="Wu L."/>
            <person name="Ma J."/>
        </authorList>
    </citation>
    <scope>NUCLEOTIDE SEQUENCE [LARGE SCALE GENOMIC DNA]</scope>
    <source>
        <strain evidence="3">JCM 4253</strain>
    </source>
</reference>
<name>A0A919C2K2_9ACTN</name>
<organism evidence="2 3">
    <name type="scientific">Streptomyces capoamus</name>
    <dbReference type="NCBI Taxonomy" id="68183"/>
    <lineage>
        <taxon>Bacteria</taxon>
        <taxon>Bacillati</taxon>
        <taxon>Actinomycetota</taxon>
        <taxon>Actinomycetes</taxon>
        <taxon>Kitasatosporales</taxon>
        <taxon>Streptomycetaceae</taxon>
        <taxon>Streptomyces</taxon>
    </lineage>
</organism>
<dbReference type="RefSeq" id="WP_370467540.1">
    <property type="nucleotide sequence ID" value="NZ_BNBF01000004.1"/>
</dbReference>
<feature type="region of interest" description="Disordered" evidence="1">
    <location>
        <begin position="1"/>
        <end position="23"/>
    </location>
</feature>
<keyword evidence="3" id="KW-1185">Reference proteome</keyword>
<evidence type="ECO:0000313" key="2">
    <source>
        <dbReference type="EMBL" id="GHG43319.1"/>
    </source>
</evidence>
<evidence type="ECO:0000256" key="1">
    <source>
        <dbReference type="SAM" id="MobiDB-lite"/>
    </source>
</evidence>